<dbReference type="PIRSF" id="PIRSF002122">
    <property type="entry name" value="RPS7p_RPS7a_RPS5e_RPS7o"/>
    <property type="match status" value="1"/>
</dbReference>
<dbReference type="InterPro" id="IPR023798">
    <property type="entry name" value="Ribosomal_uS7_dom"/>
</dbReference>
<accession>W2UYL5</accession>
<dbReference type="GO" id="GO:0003735">
    <property type="term" value="F:structural constituent of ribosome"/>
    <property type="evidence" value="ECO:0007669"/>
    <property type="project" value="InterPro"/>
</dbReference>
<comment type="caution">
    <text evidence="10">The sequence shown here is derived from an EMBL/GenBank/DDBJ whole genome shotgun (WGS) entry which is preliminary data.</text>
</comment>
<dbReference type="InterPro" id="IPR005717">
    <property type="entry name" value="Ribosomal_uS7_bac/org-type"/>
</dbReference>
<keyword evidence="6 7" id="KW-0687">Ribonucleoprotein</keyword>
<evidence type="ECO:0000259" key="9">
    <source>
        <dbReference type="Pfam" id="PF00177"/>
    </source>
</evidence>
<keyword evidence="3 7" id="KW-0699">rRNA-binding</keyword>
<evidence type="ECO:0000256" key="1">
    <source>
        <dbReference type="ARBA" id="ARBA00007151"/>
    </source>
</evidence>
<feature type="domain" description="Small ribosomal subunit protein uS7" evidence="9">
    <location>
        <begin position="13"/>
        <end position="153"/>
    </location>
</feature>
<dbReference type="InterPro" id="IPR020606">
    <property type="entry name" value="Ribosomal_uS7_CS"/>
</dbReference>
<dbReference type="NCBIfam" id="TIGR01029">
    <property type="entry name" value="rpsG_bact"/>
    <property type="match status" value="1"/>
</dbReference>
<comment type="function">
    <text evidence="7">One of the primary rRNA binding proteins, it binds directly to 16S rRNA where it nucleates assembly of the head domain of the 30S subunit. Is located at the subunit interface close to the decoding center, probably blocks exit of the E-site tRNA.</text>
</comment>
<evidence type="ECO:0000313" key="11">
    <source>
        <dbReference type="Proteomes" id="UP000018951"/>
    </source>
</evidence>
<dbReference type="PROSITE" id="PS00052">
    <property type="entry name" value="RIBOSOMAL_S7"/>
    <property type="match status" value="1"/>
</dbReference>
<keyword evidence="4 7" id="KW-0694">RNA-binding</keyword>
<dbReference type="Pfam" id="PF00177">
    <property type="entry name" value="Ribosomal_S7"/>
    <property type="match status" value="1"/>
</dbReference>
<proteinExistence type="inferred from homology"/>
<dbReference type="PANTHER" id="PTHR11205">
    <property type="entry name" value="RIBOSOMAL PROTEIN S7"/>
    <property type="match status" value="1"/>
</dbReference>
<evidence type="ECO:0000256" key="3">
    <source>
        <dbReference type="ARBA" id="ARBA00022730"/>
    </source>
</evidence>
<dbReference type="InterPro" id="IPR036823">
    <property type="entry name" value="Ribosomal_uS7_dom_sf"/>
</dbReference>
<protein>
    <recommendedName>
        <fullName evidence="7">Small ribosomal subunit protein uS7</fullName>
    </recommendedName>
</protein>
<evidence type="ECO:0000256" key="8">
    <source>
        <dbReference type="RuleBase" id="RU003619"/>
    </source>
</evidence>
<evidence type="ECO:0000313" key="10">
    <source>
        <dbReference type="EMBL" id="ETO91191.1"/>
    </source>
</evidence>
<name>W2UYL5_9RICK</name>
<dbReference type="AlphaFoldDB" id="W2UYL5"/>
<dbReference type="GO" id="GO:0006412">
    <property type="term" value="P:translation"/>
    <property type="evidence" value="ECO:0007669"/>
    <property type="project" value="UniProtKB-UniRule"/>
</dbReference>
<dbReference type="HAMAP" id="MF_00480_B">
    <property type="entry name" value="Ribosomal_uS7_B"/>
    <property type="match status" value="1"/>
</dbReference>
<dbReference type="InterPro" id="IPR000235">
    <property type="entry name" value="Ribosomal_uS7"/>
</dbReference>
<dbReference type="Gene3D" id="1.10.455.10">
    <property type="entry name" value="Ribosomal protein S7 domain"/>
    <property type="match status" value="1"/>
</dbReference>
<evidence type="ECO:0000256" key="4">
    <source>
        <dbReference type="ARBA" id="ARBA00022884"/>
    </source>
</evidence>
<dbReference type="GO" id="GO:0000049">
    <property type="term" value="F:tRNA binding"/>
    <property type="evidence" value="ECO:0007669"/>
    <property type="project" value="UniProtKB-UniRule"/>
</dbReference>
<dbReference type="SUPFAM" id="SSF47973">
    <property type="entry name" value="Ribosomal protein S7"/>
    <property type="match status" value="1"/>
</dbReference>
<organism evidence="10 11">
    <name type="scientific">Candidatus Xenolissoclinum pacificiensis L6</name>
    <dbReference type="NCBI Taxonomy" id="1401685"/>
    <lineage>
        <taxon>Bacteria</taxon>
        <taxon>Pseudomonadati</taxon>
        <taxon>Pseudomonadota</taxon>
        <taxon>Alphaproteobacteria</taxon>
        <taxon>Rickettsiales</taxon>
        <taxon>Anaplasmataceae</taxon>
        <taxon>Candidatus Xenolissoclinum</taxon>
    </lineage>
</organism>
<dbReference type="GO" id="GO:0019843">
    <property type="term" value="F:rRNA binding"/>
    <property type="evidence" value="ECO:0007669"/>
    <property type="project" value="UniProtKB-UniRule"/>
</dbReference>
<sequence>MSRGVVAKARERRFYDNKYQSALIAQFINVLMIDGKKRVAEKIVYSCFDRLSEEVSSTPDDIMRDVFTNLLPTIELKPCRVGGVTYQVPIPVQNARGVALALKWLKQSSSKVAKKATVSFSEGLYREIRDALNGRGEAIKIKENAQRMAEANRAFAHFRWFGNKNKNKVKRTNNNLFLR</sequence>
<dbReference type="Proteomes" id="UP000018951">
    <property type="component" value="Unassembled WGS sequence"/>
</dbReference>
<evidence type="ECO:0000256" key="2">
    <source>
        <dbReference type="ARBA" id="ARBA00022555"/>
    </source>
</evidence>
<dbReference type="GO" id="GO:0015935">
    <property type="term" value="C:small ribosomal subunit"/>
    <property type="evidence" value="ECO:0007669"/>
    <property type="project" value="InterPro"/>
</dbReference>
<comment type="similarity">
    <text evidence="1 7 8">Belongs to the universal ribosomal protein uS7 family.</text>
</comment>
<keyword evidence="5 7" id="KW-0689">Ribosomal protein</keyword>
<evidence type="ECO:0000256" key="6">
    <source>
        <dbReference type="ARBA" id="ARBA00023274"/>
    </source>
</evidence>
<keyword evidence="2 7" id="KW-0820">tRNA-binding</keyword>
<dbReference type="EMBL" id="AXCJ01000008">
    <property type="protein sequence ID" value="ETO91191.1"/>
    <property type="molecule type" value="Genomic_DNA"/>
</dbReference>
<reference evidence="10 11" key="1">
    <citation type="journal article" date="2013" name="PLoS ONE">
        <title>Bacterial endosymbiosis in a chordate host: long-term co-evolution and conservation of secondary metabolism.</title>
        <authorList>
            <person name="Kwan J.C."/>
            <person name="Schmidt E.W."/>
        </authorList>
    </citation>
    <scope>NUCLEOTIDE SEQUENCE [LARGE SCALE GENOMIC DNA]</scope>
    <source>
        <strain evidence="11">L6</strain>
    </source>
</reference>
<gene>
    <name evidence="7 10" type="primary">rpsG</name>
    <name evidence="10" type="ORF">P857_681</name>
</gene>
<comment type="subunit">
    <text evidence="7">Part of the 30S ribosomal subunit. Contacts proteins S9 and S11.</text>
</comment>
<keyword evidence="11" id="KW-1185">Reference proteome</keyword>
<dbReference type="STRING" id="1401685.P857_681"/>
<evidence type="ECO:0000256" key="7">
    <source>
        <dbReference type="HAMAP-Rule" id="MF_00480"/>
    </source>
</evidence>
<evidence type="ECO:0000256" key="5">
    <source>
        <dbReference type="ARBA" id="ARBA00022980"/>
    </source>
</evidence>
<dbReference type="PATRIC" id="fig|1401685.3.peg.816"/>